<keyword evidence="2" id="KW-1185">Reference proteome</keyword>
<dbReference type="PATRIC" id="fig|866895.3.peg.653"/>
<dbReference type="HOGENOM" id="CLU_2806492_0_0_9"/>
<dbReference type="Proteomes" id="UP000007397">
    <property type="component" value="Chromosome"/>
</dbReference>
<proteinExistence type="predicted"/>
<gene>
    <name evidence="1" type="ordered locus">HBHAL_1658</name>
</gene>
<dbReference type="STRING" id="866895.HBHAL_1658"/>
<dbReference type="KEGG" id="hhd:HBHAL_1658"/>
<evidence type="ECO:0000313" key="1">
    <source>
        <dbReference type="EMBL" id="CCG44025.1"/>
    </source>
</evidence>
<protein>
    <submittedName>
        <fullName evidence="1">Uncharacterized protein</fullName>
    </submittedName>
</protein>
<dbReference type="AlphaFoldDB" id="I0JIQ7"/>
<accession>I0JIQ7</accession>
<sequence length="67" mass="7697">MPIPNGTPSVCSKKSLWKIEGFEIIGIKQKHEYLETESSSKGQDCGRLSFEIIEEFETFINTKSYEH</sequence>
<evidence type="ECO:0000313" key="2">
    <source>
        <dbReference type="Proteomes" id="UP000007397"/>
    </source>
</evidence>
<dbReference type="EMBL" id="HE717023">
    <property type="protein sequence ID" value="CCG44025.1"/>
    <property type="molecule type" value="Genomic_DNA"/>
</dbReference>
<reference evidence="1 2" key="1">
    <citation type="journal article" date="2013" name="Environ. Microbiol.">
        <title>Chloride and organic osmolytes: a hybrid strategy to cope with elevated salinities by the moderately halophilic, chloride-dependent bacterium Halobacillus halophilus.</title>
        <authorList>
            <person name="Saum S.H."/>
            <person name="Pfeiffer F."/>
            <person name="Palm P."/>
            <person name="Rampp M."/>
            <person name="Schuster S.C."/>
            <person name="Muller V."/>
            <person name="Oesterhelt D."/>
        </authorList>
    </citation>
    <scope>NUCLEOTIDE SEQUENCE [LARGE SCALE GENOMIC DNA]</scope>
    <source>
        <strain evidence="2">ATCC 35676 / DSM 2266 / JCM 20832 / KCTC 3685 / LMG 17431 / NBRC 102448 / NCIMB 2269</strain>
    </source>
</reference>
<name>I0JIQ7_HALH3</name>
<organism evidence="1 2">
    <name type="scientific">Halobacillus halophilus (strain ATCC 35676 / DSM 2266 / JCM 20832 / KCTC 3685 / LMG 17431 / NBRC 102448 / NCIMB 2269)</name>
    <name type="common">Sporosarcina halophila</name>
    <dbReference type="NCBI Taxonomy" id="866895"/>
    <lineage>
        <taxon>Bacteria</taxon>
        <taxon>Bacillati</taxon>
        <taxon>Bacillota</taxon>
        <taxon>Bacilli</taxon>
        <taxon>Bacillales</taxon>
        <taxon>Bacillaceae</taxon>
        <taxon>Halobacillus</taxon>
    </lineage>
</organism>